<evidence type="ECO:0000313" key="3">
    <source>
        <dbReference type="Proteomes" id="UP000887116"/>
    </source>
</evidence>
<feature type="region of interest" description="Disordered" evidence="1">
    <location>
        <begin position="72"/>
        <end position="91"/>
    </location>
</feature>
<comment type="caution">
    <text evidence="2">The sequence shown here is derived from an EMBL/GenBank/DDBJ whole genome shotgun (WGS) entry which is preliminary data.</text>
</comment>
<proteinExistence type="predicted"/>
<dbReference type="OrthoDB" id="10403937at2759"/>
<evidence type="ECO:0000313" key="2">
    <source>
        <dbReference type="EMBL" id="GFQ73931.1"/>
    </source>
</evidence>
<accession>A0A8X6FA87</accession>
<dbReference type="AlphaFoldDB" id="A0A8X6FA87"/>
<dbReference type="Proteomes" id="UP000887116">
    <property type="component" value="Unassembled WGS sequence"/>
</dbReference>
<feature type="region of interest" description="Disordered" evidence="1">
    <location>
        <begin position="118"/>
        <end position="156"/>
    </location>
</feature>
<organism evidence="2 3">
    <name type="scientific">Trichonephila clavata</name>
    <name type="common">Joro spider</name>
    <name type="synonym">Nephila clavata</name>
    <dbReference type="NCBI Taxonomy" id="2740835"/>
    <lineage>
        <taxon>Eukaryota</taxon>
        <taxon>Metazoa</taxon>
        <taxon>Ecdysozoa</taxon>
        <taxon>Arthropoda</taxon>
        <taxon>Chelicerata</taxon>
        <taxon>Arachnida</taxon>
        <taxon>Araneae</taxon>
        <taxon>Araneomorphae</taxon>
        <taxon>Entelegynae</taxon>
        <taxon>Araneoidea</taxon>
        <taxon>Nephilidae</taxon>
        <taxon>Trichonephila</taxon>
    </lineage>
</organism>
<keyword evidence="3" id="KW-1185">Reference proteome</keyword>
<name>A0A8X6FA87_TRICU</name>
<reference evidence="2" key="1">
    <citation type="submission" date="2020-07" db="EMBL/GenBank/DDBJ databases">
        <title>Multicomponent nature underlies the extraordinary mechanical properties of spider dragline silk.</title>
        <authorList>
            <person name="Kono N."/>
            <person name="Nakamura H."/>
            <person name="Mori M."/>
            <person name="Yoshida Y."/>
            <person name="Ohtoshi R."/>
            <person name="Malay A.D."/>
            <person name="Moran D.A.P."/>
            <person name="Tomita M."/>
            <person name="Numata K."/>
            <person name="Arakawa K."/>
        </authorList>
    </citation>
    <scope>NUCLEOTIDE SEQUENCE</scope>
</reference>
<gene>
    <name evidence="2" type="ORF">TNCT_271861</name>
</gene>
<dbReference type="EMBL" id="BMAO01001504">
    <property type="protein sequence ID" value="GFQ73931.1"/>
    <property type="molecule type" value="Genomic_DNA"/>
</dbReference>
<feature type="compositionally biased region" description="Basic and acidic residues" evidence="1">
    <location>
        <begin position="120"/>
        <end position="140"/>
    </location>
</feature>
<protein>
    <submittedName>
        <fullName evidence="2">Uncharacterized protein</fullName>
    </submittedName>
</protein>
<evidence type="ECO:0000256" key="1">
    <source>
        <dbReference type="SAM" id="MobiDB-lite"/>
    </source>
</evidence>
<sequence length="210" mass="23222">MESNNHIMSSKIFYISAVVFCVCISRGDSKKSYRRARGEEPAFEEIELNEMPVSRTEDPRRRSIDHIRALFGLPPLQTDSEGSSKSEDDPDVQETLALMRLLEPTKTTEASAVIYPASTSREDESRTVTTDVHAEAEVKEGPSGVNSDQKADSEKESKVFRLSQVPFIDSDDAEGGIMKNADIILSQATRSVDSTDEVDTANNVICEIET</sequence>